<keyword evidence="2" id="KW-1185">Reference proteome</keyword>
<dbReference type="AlphaFoldDB" id="A0A839T5R0"/>
<sequence length="61" mass="6283">MFTDRLPTEAQQREAAATVGGLKRVGQPDEMAGAILFLASDECTYLTGASLLADGGLLAGI</sequence>
<reference evidence="1 2" key="1">
    <citation type="submission" date="2020-08" db="EMBL/GenBank/DDBJ databases">
        <title>Genomic Encyclopedia of Type Strains, Phase III (KMG-III): the genomes of soil and plant-associated and newly described type strains.</title>
        <authorList>
            <person name="Whitman W."/>
        </authorList>
    </citation>
    <scope>NUCLEOTIDE SEQUENCE [LARGE SCALE GENOMIC DNA]</scope>
    <source>
        <strain evidence="1 2">CECT 4462</strain>
    </source>
</reference>
<dbReference type="InterPro" id="IPR036291">
    <property type="entry name" value="NAD(P)-bd_dom_sf"/>
</dbReference>
<name>A0A839T5R0_AZOMA</name>
<accession>A0A839T5R0</accession>
<dbReference type="Gene3D" id="3.40.50.720">
    <property type="entry name" value="NAD(P)-binding Rossmann-like Domain"/>
    <property type="match status" value="1"/>
</dbReference>
<dbReference type="InterPro" id="IPR002347">
    <property type="entry name" value="SDR_fam"/>
</dbReference>
<dbReference type="EMBL" id="JACHXI010000015">
    <property type="protein sequence ID" value="MBB3104389.1"/>
    <property type="molecule type" value="Genomic_DNA"/>
</dbReference>
<dbReference type="SUPFAM" id="SSF51735">
    <property type="entry name" value="NAD(P)-binding Rossmann-fold domains"/>
    <property type="match status" value="1"/>
</dbReference>
<organism evidence="1 2">
    <name type="scientific">Azomonas macrocytogenes</name>
    <name type="common">Azotobacter macrocytogenes</name>
    <dbReference type="NCBI Taxonomy" id="69962"/>
    <lineage>
        <taxon>Bacteria</taxon>
        <taxon>Pseudomonadati</taxon>
        <taxon>Pseudomonadota</taxon>
        <taxon>Gammaproteobacteria</taxon>
        <taxon>Pseudomonadales</taxon>
        <taxon>Pseudomonadaceae</taxon>
        <taxon>Azomonas</taxon>
    </lineage>
</organism>
<dbReference type="Pfam" id="PF13561">
    <property type="entry name" value="adh_short_C2"/>
    <property type="match status" value="1"/>
</dbReference>
<gene>
    <name evidence="1" type="ORF">FHR87_002805</name>
</gene>
<protein>
    <submittedName>
        <fullName evidence="1">NAD(P)-dependent dehydrogenase (Short-subunit alcohol dehydrogenase family)</fullName>
    </submittedName>
</protein>
<dbReference type="Proteomes" id="UP000549250">
    <property type="component" value="Unassembled WGS sequence"/>
</dbReference>
<proteinExistence type="predicted"/>
<evidence type="ECO:0000313" key="1">
    <source>
        <dbReference type="EMBL" id="MBB3104389.1"/>
    </source>
</evidence>
<comment type="caution">
    <text evidence="1">The sequence shown here is derived from an EMBL/GenBank/DDBJ whole genome shotgun (WGS) entry which is preliminary data.</text>
</comment>
<evidence type="ECO:0000313" key="2">
    <source>
        <dbReference type="Proteomes" id="UP000549250"/>
    </source>
</evidence>